<dbReference type="Gene3D" id="3.30.450.40">
    <property type="match status" value="1"/>
</dbReference>
<name>A0A511DLJ0_9PSEU</name>
<comment type="caution">
    <text evidence="2">The sequence shown here is derived from an EMBL/GenBank/DDBJ whole genome shotgun (WGS) entry which is preliminary data.</text>
</comment>
<evidence type="ECO:0000259" key="1">
    <source>
        <dbReference type="PROSITE" id="PS51078"/>
    </source>
</evidence>
<dbReference type="InterPro" id="IPR029016">
    <property type="entry name" value="GAF-like_dom_sf"/>
</dbReference>
<protein>
    <recommendedName>
        <fullName evidence="1">IclR-ED domain-containing protein</fullName>
    </recommendedName>
</protein>
<accession>A0A511DLJ0</accession>
<dbReference type="SUPFAM" id="SSF55781">
    <property type="entry name" value="GAF domain-like"/>
    <property type="match status" value="1"/>
</dbReference>
<organism evidence="2 3">
    <name type="scientific">Pseudonocardia sulfidoxydans NBRC 16205</name>
    <dbReference type="NCBI Taxonomy" id="1223511"/>
    <lineage>
        <taxon>Bacteria</taxon>
        <taxon>Bacillati</taxon>
        <taxon>Actinomycetota</taxon>
        <taxon>Actinomycetes</taxon>
        <taxon>Pseudonocardiales</taxon>
        <taxon>Pseudonocardiaceae</taxon>
        <taxon>Pseudonocardia</taxon>
    </lineage>
</organism>
<dbReference type="InterPro" id="IPR014757">
    <property type="entry name" value="Tscrpt_reg_IclR_C"/>
</dbReference>
<sequence length="138" mass="14608">MSVWSGSGPLVARVHDEQSRFIRISIAVGSTLPINTAQGQIFLAHLANERSVARATLGLSESERARLLDRCEDVRRTRIAFSDASADGLRCVAAPIYGPDGSLAATLALIGTLSRIPDHSGDVRVQALVKAARSLSTG</sequence>
<dbReference type="PROSITE" id="PS51078">
    <property type="entry name" value="ICLR_ED"/>
    <property type="match status" value="1"/>
</dbReference>
<dbReference type="EMBL" id="BJVJ01000060">
    <property type="protein sequence ID" value="GEL25681.1"/>
    <property type="molecule type" value="Genomic_DNA"/>
</dbReference>
<dbReference type="Proteomes" id="UP000321685">
    <property type="component" value="Unassembled WGS sequence"/>
</dbReference>
<dbReference type="AlphaFoldDB" id="A0A511DLJ0"/>
<reference evidence="2 3" key="1">
    <citation type="submission" date="2019-07" db="EMBL/GenBank/DDBJ databases">
        <title>Whole genome shotgun sequence of Pseudonocardia sulfidoxydans NBRC 16205.</title>
        <authorList>
            <person name="Hosoyama A."/>
            <person name="Uohara A."/>
            <person name="Ohji S."/>
            <person name="Ichikawa N."/>
        </authorList>
    </citation>
    <scope>NUCLEOTIDE SEQUENCE [LARGE SCALE GENOMIC DNA]</scope>
    <source>
        <strain evidence="2 3">NBRC 16205</strain>
    </source>
</reference>
<proteinExistence type="predicted"/>
<dbReference type="Pfam" id="PF01614">
    <property type="entry name" value="IclR_C"/>
    <property type="match status" value="1"/>
</dbReference>
<feature type="domain" description="IclR-ED" evidence="1">
    <location>
        <begin position="1"/>
        <end position="138"/>
    </location>
</feature>
<keyword evidence="3" id="KW-1185">Reference proteome</keyword>
<evidence type="ECO:0000313" key="2">
    <source>
        <dbReference type="EMBL" id="GEL25681.1"/>
    </source>
</evidence>
<gene>
    <name evidence="2" type="ORF">PSU4_46350</name>
</gene>
<evidence type="ECO:0000313" key="3">
    <source>
        <dbReference type="Proteomes" id="UP000321685"/>
    </source>
</evidence>